<comment type="caution">
    <text evidence="1">The sequence shown here is derived from an EMBL/GenBank/DDBJ whole genome shotgun (WGS) entry which is preliminary data.</text>
</comment>
<evidence type="ECO:0000313" key="2">
    <source>
        <dbReference type="Proteomes" id="UP001203297"/>
    </source>
</evidence>
<dbReference type="AlphaFoldDB" id="A0AAD4M4F9"/>
<dbReference type="Proteomes" id="UP001203297">
    <property type="component" value="Unassembled WGS sequence"/>
</dbReference>
<reference evidence="1" key="1">
    <citation type="journal article" date="2022" name="New Phytol.">
        <title>Evolutionary transition to the ectomycorrhizal habit in the genomes of a hyperdiverse lineage of mushroom-forming fungi.</title>
        <authorList>
            <person name="Looney B."/>
            <person name="Miyauchi S."/>
            <person name="Morin E."/>
            <person name="Drula E."/>
            <person name="Courty P.E."/>
            <person name="Kohler A."/>
            <person name="Kuo A."/>
            <person name="LaButti K."/>
            <person name="Pangilinan J."/>
            <person name="Lipzen A."/>
            <person name="Riley R."/>
            <person name="Andreopoulos W."/>
            <person name="He G."/>
            <person name="Johnson J."/>
            <person name="Nolan M."/>
            <person name="Tritt A."/>
            <person name="Barry K.W."/>
            <person name="Grigoriev I.V."/>
            <person name="Nagy L.G."/>
            <person name="Hibbett D."/>
            <person name="Henrissat B."/>
            <person name="Matheny P.B."/>
            <person name="Labbe J."/>
            <person name="Martin F.M."/>
        </authorList>
    </citation>
    <scope>NUCLEOTIDE SEQUENCE</scope>
    <source>
        <strain evidence="1">BPL690</strain>
    </source>
</reference>
<protein>
    <submittedName>
        <fullName evidence="1">Uncharacterized protein</fullName>
    </submittedName>
</protein>
<sequence length="56" mass="6337">MGTVSINDVRQGKRDKIIQLLKALRAWEEKRRVILQSIGKGSMQAGLSKISDRSRN</sequence>
<name>A0AAD4M4F9_9AGAM</name>
<gene>
    <name evidence="1" type="ORF">B0F90DRAFT_1717733</name>
</gene>
<proteinExistence type="predicted"/>
<keyword evidence="2" id="KW-1185">Reference proteome</keyword>
<organism evidence="1 2">
    <name type="scientific">Multifurca ochricompacta</name>
    <dbReference type="NCBI Taxonomy" id="376703"/>
    <lineage>
        <taxon>Eukaryota</taxon>
        <taxon>Fungi</taxon>
        <taxon>Dikarya</taxon>
        <taxon>Basidiomycota</taxon>
        <taxon>Agaricomycotina</taxon>
        <taxon>Agaricomycetes</taxon>
        <taxon>Russulales</taxon>
        <taxon>Russulaceae</taxon>
        <taxon>Multifurca</taxon>
    </lineage>
</organism>
<dbReference type="EMBL" id="WTXG01000014">
    <property type="protein sequence ID" value="KAI0301518.1"/>
    <property type="molecule type" value="Genomic_DNA"/>
</dbReference>
<evidence type="ECO:0000313" key="1">
    <source>
        <dbReference type="EMBL" id="KAI0301518.1"/>
    </source>
</evidence>
<accession>A0AAD4M4F9</accession>